<keyword evidence="4" id="KW-1185">Reference proteome</keyword>
<keyword evidence="2" id="KW-0472">Membrane</keyword>
<sequence length="572" mass="58857">MAVARTADGGGGGVRGGGRRGDGDGAGRGMAASLIYVQGPGNLSASLPAAAAAANVAASALSFFPHPDFLDANAISTLTSLAASGALIAQRWPLTLDASIASMSDDQIVQNLVSGCETIKAATGHAPRYLIFLPNMVTLRLHNLATTLGYVLPGVLYDFPDDSTSSIQPGTSRCTNLFKDELDNIKTYSPDSLGGIWWQRDAFDCTVSLAQSTFNQMMSKGFTPVDVATCLGQSQARYRQNCTSPAVLVETNSTAVATPSAAAAASSRGTAAPTPNSSSNALPDPPDPSTQNGSSGPSPTVLAASIASSLAITVLLVAGLIFYRRRRLASSAPTSASSSPLSAYTPVRPAMPHRHTTDRAILRPRTPVDSLNDDRDDDPSTASQSLGTSVGGDHAGLVNPTPTGSSLTSASPGAHSPSLSYTALSTSPLHHAAPPGWIPAGGSSPTSPYAGFQLPLVAHGAGTPSVSPSSTLTSIPPLGALPPSSTLSHISVFPASVPLLPPDPAYVALGGAPEETAVRVGAMYVAREAWEPQQEDEMGVVVGEKVWVWVVYRDGWCLGKFFCWSLQKSVPS</sequence>
<feature type="transmembrane region" description="Helical" evidence="2">
    <location>
        <begin position="301"/>
        <end position="323"/>
    </location>
</feature>
<dbReference type="AlphaFoldDB" id="A0A139A109"/>
<name>A0A139A109_GONPJ</name>
<accession>A0A139A109</accession>
<evidence type="ECO:0000313" key="3">
    <source>
        <dbReference type="EMBL" id="KXS10308.1"/>
    </source>
</evidence>
<feature type="region of interest" description="Disordered" evidence="1">
    <location>
        <begin position="331"/>
        <end position="422"/>
    </location>
</feature>
<dbReference type="SUPFAM" id="SSF88713">
    <property type="entry name" value="Glycoside hydrolase/deacetylase"/>
    <property type="match status" value="1"/>
</dbReference>
<feature type="region of interest" description="Disordered" evidence="1">
    <location>
        <begin position="1"/>
        <end position="25"/>
    </location>
</feature>
<dbReference type="SUPFAM" id="SSF50044">
    <property type="entry name" value="SH3-domain"/>
    <property type="match status" value="1"/>
</dbReference>
<feature type="compositionally biased region" description="Low complexity" evidence="1">
    <location>
        <begin position="331"/>
        <end position="343"/>
    </location>
</feature>
<protein>
    <recommendedName>
        <fullName evidence="5">SH3 domain-containing protein</fullName>
    </recommendedName>
</protein>
<dbReference type="InterPro" id="IPR011330">
    <property type="entry name" value="Glyco_hydro/deAcase_b/a-brl"/>
</dbReference>
<feature type="region of interest" description="Disordered" evidence="1">
    <location>
        <begin position="260"/>
        <end position="299"/>
    </location>
</feature>
<evidence type="ECO:0000256" key="1">
    <source>
        <dbReference type="SAM" id="MobiDB-lite"/>
    </source>
</evidence>
<reference evidence="3 4" key="1">
    <citation type="journal article" date="2015" name="Genome Biol. Evol.">
        <title>Phylogenomic analyses indicate that early fungi evolved digesting cell walls of algal ancestors of land plants.</title>
        <authorList>
            <person name="Chang Y."/>
            <person name="Wang S."/>
            <person name="Sekimoto S."/>
            <person name="Aerts A.L."/>
            <person name="Choi C."/>
            <person name="Clum A."/>
            <person name="LaButti K.M."/>
            <person name="Lindquist E.A."/>
            <person name="Yee Ngan C."/>
            <person name="Ohm R.A."/>
            <person name="Salamov A.A."/>
            <person name="Grigoriev I.V."/>
            <person name="Spatafora J.W."/>
            <person name="Berbee M.L."/>
        </authorList>
    </citation>
    <scope>NUCLEOTIDE SEQUENCE [LARGE SCALE GENOMIC DNA]</scope>
    <source>
        <strain evidence="3 4">JEL478</strain>
    </source>
</reference>
<feature type="compositionally biased region" description="Polar residues" evidence="1">
    <location>
        <begin position="400"/>
        <end position="422"/>
    </location>
</feature>
<keyword evidence="2" id="KW-0812">Transmembrane</keyword>
<organism evidence="3 4">
    <name type="scientific">Gonapodya prolifera (strain JEL478)</name>
    <name type="common">Monoblepharis prolifera</name>
    <dbReference type="NCBI Taxonomy" id="1344416"/>
    <lineage>
        <taxon>Eukaryota</taxon>
        <taxon>Fungi</taxon>
        <taxon>Fungi incertae sedis</taxon>
        <taxon>Chytridiomycota</taxon>
        <taxon>Chytridiomycota incertae sedis</taxon>
        <taxon>Monoblepharidomycetes</taxon>
        <taxon>Monoblepharidales</taxon>
        <taxon>Gonapodyaceae</taxon>
        <taxon>Gonapodya</taxon>
    </lineage>
</organism>
<dbReference type="EMBL" id="KQ965831">
    <property type="protein sequence ID" value="KXS10308.1"/>
    <property type="molecule type" value="Genomic_DNA"/>
</dbReference>
<dbReference type="OrthoDB" id="10637441at2759"/>
<feature type="compositionally biased region" description="Polar residues" evidence="1">
    <location>
        <begin position="289"/>
        <end position="298"/>
    </location>
</feature>
<feature type="compositionally biased region" description="Low complexity" evidence="1">
    <location>
        <begin position="260"/>
        <end position="275"/>
    </location>
</feature>
<evidence type="ECO:0008006" key="5">
    <source>
        <dbReference type="Google" id="ProtNLM"/>
    </source>
</evidence>
<evidence type="ECO:0000256" key="2">
    <source>
        <dbReference type="SAM" id="Phobius"/>
    </source>
</evidence>
<keyword evidence="2" id="KW-1133">Transmembrane helix</keyword>
<gene>
    <name evidence="3" type="ORF">M427DRAFT_184066</name>
</gene>
<evidence type="ECO:0000313" key="4">
    <source>
        <dbReference type="Proteomes" id="UP000070544"/>
    </source>
</evidence>
<dbReference type="Proteomes" id="UP000070544">
    <property type="component" value="Unassembled WGS sequence"/>
</dbReference>
<proteinExistence type="predicted"/>
<dbReference type="InterPro" id="IPR036028">
    <property type="entry name" value="SH3-like_dom_sf"/>
</dbReference>
<dbReference type="GO" id="GO:0005975">
    <property type="term" value="P:carbohydrate metabolic process"/>
    <property type="evidence" value="ECO:0007669"/>
    <property type="project" value="InterPro"/>
</dbReference>